<organism evidence="1">
    <name type="scientific">Triticum aestivum</name>
    <name type="common">Wheat</name>
    <dbReference type="NCBI Taxonomy" id="4565"/>
    <lineage>
        <taxon>Eukaryota</taxon>
        <taxon>Viridiplantae</taxon>
        <taxon>Streptophyta</taxon>
        <taxon>Embryophyta</taxon>
        <taxon>Tracheophyta</taxon>
        <taxon>Spermatophyta</taxon>
        <taxon>Magnoliopsida</taxon>
        <taxon>Liliopsida</taxon>
        <taxon>Poales</taxon>
        <taxon>Poaceae</taxon>
        <taxon>BOP clade</taxon>
        <taxon>Pooideae</taxon>
        <taxon>Triticodae</taxon>
        <taxon>Triticeae</taxon>
        <taxon>Triticinae</taxon>
        <taxon>Triticum</taxon>
    </lineage>
</organism>
<dbReference type="Gramene" id="TraesCAD_scaffold_000790_01G000100.1">
    <property type="protein sequence ID" value="TraesCAD_scaffold_000790_01G000100.1"/>
    <property type="gene ID" value="TraesCAD_scaffold_000790_01G000100"/>
</dbReference>
<dbReference type="Gramene" id="TraesROB_scaffold_1162387_01G000100.1">
    <property type="protein sequence ID" value="TraesROB_scaffold_1162387_01G000100.1"/>
    <property type="gene ID" value="TraesROB_scaffold_1162387_01G000100"/>
</dbReference>
<dbReference type="Gramene" id="TraesCLE_scaffold_012884_01G000100.1">
    <property type="protein sequence ID" value="TraesCLE_scaffold_012884_01G000100.1"/>
    <property type="gene ID" value="TraesCLE_scaffold_012884_01G000100"/>
</dbReference>
<protein>
    <submittedName>
        <fullName evidence="1">Uncharacterized protein</fullName>
    </submittedName>
</protein>
<dbReference type="Gramene" id="TraesJUL3A03G01404540.1">
    <property type="protein sequence ID" value="TraesJUL3A03G01404540.1"/>
    <property type="gene ID" value="TraesJUL3A03G01404540"/>
</dbReference>
<name>A0A3B6EF66_WHEAT</name>
<dbReference type="Gramene" id="TraesCS3A02G196800.1">
    <property type="protein sequence ID" value="TraesCS3A02G196800.1"/>
    <property type="gene ID" value="TraesCS3A02G196800"/>
</dbReference>
<dbReference type="STRING" id="4565.A0A3B6EF66"/>
<keyword evidence="2" id="KW-1185">Reference proteome</keyword>
<dbReference type="EnsemblPlants" id="TraesCS3A02G196800.1">
    <property type="protein sequence ID" value="TraesCS3A02G196800.1"/>
    <property type="gene ID" value="TraesCS3A02G196800"/>
</dbReference>
<dbReference type="Gramene" id="TraesLDM3A03G01394190.1">
    <property type="protein sequence ID" value="TraesLDM3A03G01394190.1"/>
    <property type="gene ID" value="TraesLDM3A03G01394190"/>
</dbReference>
<dbReference type="Gramene" id="TraesSTA3A03G01383750.1">
    <property type="protein sequence ID" value="TraesSTA3A03G01383750.1"/>
    <property type="gene ID" value="TraesSTA3A03G01383750"/>
</dbReference>
<evidence type="ECO:0000313" key="1">
    <source>
        <dbReference type="EnsemblPlants" id="TraesCS3A02G196800.1"/>
    </source>
</evidence>
<dbReference type="AlphaFoldDB" id="A0A3B6EF66"/>
<evidence type="ECO:0000313" key="2">
    <source>
        <dbReference type="Proteomes" id="UP000019116"/>
    </source>
</evidence>
<reference evidence="1" key="2">
    <citation type="submission" date="2018-10" db="UniProtKB">
        <authorList>
            <consortium name="EnsemblPlants"/>
        </authorList>
    </citation>
    <scope>IDENTIFICATION</scope>
</reference>
<sequence length="89" mass="9598">MDRDCFNLVVQKIMFDDIQMAQKTKQLIDKHYLDMKFWTCLLVAGALQGPGGAVGCGAAATVVAAARPGVAEQGRSIIVFYILLLPPTS</sequence>
<dbReference type="OrthoDB" id="687315at2759"/>
<dbReference type="Gramene" id="TraesWEE_scaffold_001117_01G000100.1">
    <property type="protein sequence ID" value="TraesWEE_scaffold_001117_01G000100.1"/>
    <property type="gene ID" value="TraesWEE_scaffold_001117_01G000100"/>
</dbReference>
<proteinExistence type="predicted"/>
<dbReference type="Gramene" id="TraesARI7A03G03954430.1">
    <property type="protein sequence ID" value="TraesARI7A03G03954430.1"/>
    <property type="gene ID" value="TraesARI7A03G03954430"/>
</dbReference>
<dbReference type="Gramene" id="TraesSYM3A03G01414420.1">
    <property type="protein sequence ID" value="TraesSYM3A03G01414420.1"/>
    <property type="gene ID" value="TraesSYM3A03G01414420"/>
</dbReference>
<dbReference type="Gramene" id="TraesLAC3A03G01336370.1">
    <property type="protein sequence ID" value="TraesLAC3A03G01336370.1"/>
    <property type="gene ID" value="TraesLAC3A03G01336370"/>
</dbReference>
<reference evidence="1" key="1">
    <citation type="submission" date="2018-08" db="EMBL/GenBank/DDBJ databases">
        <authorList>
            <person name="Rossello M."/>
        </authorList>
    </citation>
    <scope>NUCLEOTIDE SEQUENCE [LARGE SCALE GENOMIC DNA]</scope>
    <source>
        <strain evidence="1">cv. Chinese Spring</strain>
    </source>
</reference>
<dbReference type="Gramene" id="TraesMAC3A03G01390920.1">
    <property type="protein sequence ID" value="TraesMAC3A03G01390920.1"/>
    <property type="gene ID" value="TraesMAC3A03G01390920"/>
</dbReference>
<accession>A0A3B6EF66</accession>
<dbReference type="Proteomes" id="UP000019116">
    <property type="component" value="Chromosome 3A"/>
</dbReference>
<dbReference type="Gramene" id="TraesCS3A03G0495800.1">
    <property type="protein sequence ID" value="TraesCS3A03G0495800.1.CDS"/>
    <property type="gene ID" value="TraesCS3A03G0495800"/>
</dbReference>
<dbReference type="Gramene" id="TraesJAG3A03G01404870.1">
    <property type="protein sequence ID" value="TraesJAG3A03G01404870.1"/>
    <property type="gene ID" value="TraesJAG3A03G01404870"/>
</dbReference>